<feature type="region of interest" description="Disordered" evidence="1">
    <location>
        <begin position="165"/>
        <end position="187"/>
    </location>
</feature>
<name>A0A6J8E5B1_MYTCO</name>
<feature type="region of interest" description="Disordered" evidence="1">
    <location>
        <begin position="41"/>
        <end position="63"/>
    </location>
</feature>
<feature type="region of interest" description="Disordered" evidence="1">
    <location>
        <begin position="76"/>
        <end position="125"/>
    </location>
</feature>
<protein>
    <submittedName>
        <fullName evidence="2">Uncharacterized protein</fullName>
    </submittedName>
</protein>
<feature type="compositionally biased region" description="Acidic residues" evidence="1">
    <location>
        <begin position="85"/>
        <end position="98"/>
    </location>
</feature>
<dbReference type="AlphaFoldDB" id="A0A6J8E5B1"/>
<dbReference type="EMBL" id="CACVKT020008336">
    <property type="protein sequence ID" value="CAC5414221.1"/>
    <property type="molecule type" value="Genomic_DNA"/>
</dbReference>
<evidence type="ECO:0000313" key="3">
    <source>
        <dbReference type="Proteomes" id="UP000507470"/>
    </source>
</evidence>
<accession>A0A6J8E5B1</accession>
<organism evidence="2 3">
    <name type="scientific">Mytilus coruscus</name>
    <name type="common">Sea mussel</name>
    <dbReference type="NCBI Taxonomy" id="42192"/>
    <lineage>
        <taxon>Eukaryota</taxon>
        <taxon>Metazoa</taxon>
        <taxon>Spiralia</taxon>
        <taxon>Lophotrochozoa</taxon>
        <taxon>Mollusca</taxon>
        <taxon>Bivalvia</taxon>
        <taxon>Autobranchia</taxon>
        <taxon>Pteriomorphia</taxon>
        <taxon>Mytilida</taxon>
        <taxon>Mytiloidea</taxon>
        <taxon>Mytilidae</taxon>
        <taxon>Mytilinae</taxon>
        <taxon>Mytilus</taxon>
    </lineage>
</organism>
<sequence>MRQLIYTESAANDVFQLTFIKSFLFKQHFVGGRSAQDRVRKDESSATVDHATGQDGKKCLRENKIPKKTRTSKYNYRESPYEEHSSEEDCISGSEAEDGIIMKPKSRRSDYAKSGVSDDESDCERFDPLDKESELFMTGSMARYVQKYFSTYVSESCLKEKVLGDSSVPSNAKLSPPSIDSGDRRVH</sequence>
<reference evidence="2 3" key="1">
    <citation type="submission" date="2020-06" db="EMBL/GenBank/DDBJ databases">
        <authorList>
            <person name="Li R."/>
            <person name="Bekaert M."/>
        </authorList>
    </citation>
    <scope>NUCLEOTIDE SEQUENCE [LARGE SCALE GENOMIC DNA]</scope>
    <source>
        <strain evidence="3">wild</strain>
    </source>
</reference>
<proteinExistence type="predicted"/>
<evidence type="ECO:0000256" key="1">
    <source>
        <dbReference type="SAM" id="MobiDB-lite"/>
    </source>
</evidence>
<evidence type="ECO:0000313" key="2">
    <source>
        <dbReference type="EMBL" id="CAC5414221.1"/>
    </source>
</evidence>
<keyword evidence="3" id="KW-1185">Reference proteome</keyword>
<gene>
    <name evidence="2" type="ORF">MCOR_47059</name>
</gene>
<dbReference type="Proteomes" id="UP000507470">
    <property type="component" value="Unassembled WGS sequence"/>
</dbReference>